<dbReference type="EMBL" id="WQMT02000004">
    <property type="protein sequence ID" value="KAG9223818.1"/>
    <property type="molecule type" value="Genomic_DNA"/>
</dbReference>
<reference evidence="1 2" key="1">
    <citation type="journal article" date="2021" name="Appl. Environ. Microbiol.">
        <title>Genetic linkage and physical mapping for an oyster mushroom Pleurotus cornucopiae and QTL analysis for the trait cap color.</title>
        <authorList>
            <person name="Zhang Y."/>
            <person name="Gao W."/>
            <person name="Sonnenberg A."/>
            <person name="Chen Q."/>
            <person name="Zhang J."/>
            <person name="Huang C."/>
        </authorList>
    </citation>
    <scope>NUCLEOTIDE SEQUENCE [LARGE SCALE GENOMIC DNA]</scope>
    <source>
        <strain evidence="1">CCMSSC00406</strain>
    </source>
</reference>
<protein>
    <submittedName>
        <fullName evidence="1">Uncharacterized protein</fullName>
    </submittedName>
</protein>
<organism evidence="1 2">
    <name type="scientific">Pleurotus cornucopiae</name>
    <name type="common">Cornucopia mushroom</name>
    <dbReference type="NCBI Taxonomy" id="5321"/>
    <lineage>
        <taxon>Eukaryota</taxon>
        <taxon>Fungi</taxon>
        <taxon>Dikarya</taxon>
        <taxon>Basidiomycota</taxon>
        <taxon>Agaricomycotina</taxon>
        <taxon>Agaricomycetes</taxon>
        <taxon>Agaricomycetidae</taxon>
        <taxon>Agaricales</taxon>
        <taxon>Pleurotineae</taxon>
        <taxon>Pleurotaceae</taxon>
        <taxon>Pleurotus</taxon>
    </lineage>
</organism>
<evidence type="ECO:0000313" key="2">
    <source>
        <dbReference type="Proteomes" id="UP000824881"/>
    </source>
</evidence>
<keyword evidence="2" id="KW-1185">Reference proteome</keyword>
<name>A0ACB7J1S5_PLECO</name>
<sequence length="471" mass="54059">MPPARSHLTRTHIYTVFPYLLIPDPTLNRQNQRLAGQILRSTPQLFETIIIPVTPANPRRPSRRTPTRYFINGNNVVLDCQANRTPSLRQARQAERSRQRYVVGTPQPQQAENNMLEAMRQMMADMEARMEQQIQQALFQPSRPASQASRSSRALPQIPRGAPPPPPPPGPPTPPAPQARNGPKMARPEVFDGERAKCRGFIRNIEVYIFMNAYQFPNEATKVLYLLSYVQGKKVDNWKNTMTTKVLEWTRTHIHDEQVSSFRRICRSLQEAFGDPNPRDTAVTALTHLHQGSDTAEDYVMKFNVHKDDTGYNDIALVELFKRPLPTNCEEWQDEAIALDRQWREAQAYAKSAPAKLAARTTTTTAPQNQWRPYYQRQTPPQNQQQQQQQQQARPTSPAPQIAARDPNAMDVDRSQRTAIRCYKCGGLGHMARDCKRRLDVRQMTYEDQQDYWREELTRQGFSNGTQEASA</sequence>
<comment type="caution">
    <text evidence="1">The sequence shown here is derived from an EMBL/GenBank/DDBJ whole genome shotgun (WGS) entry which is preliminary data.</text>
</comment>
<dbReference type="Proteomes" id="UP000824881">
    <property type="component" value="Unassembled WGS sequence"/>
</dbReference>
<gene>
    <name evidence="1" type="ORF">CCMSSC00406_0007680</name>
</gene>
<proteinExistence type="predicted"/>
<evidence type="ECO:0000313" key="1">
    <source>
        <dbReference type="EMBL" id="KAG9223818.1"/>
    </source>
</evidence>
<accession>A0ACB7J1S5</accession>